<organism evidence="11 12">
    <name type="scientific">Pseudonocardia hydrocarbonoxydans</name>
    <dbReference type="NCBI Taxonomy" id="76726"/>
    <lineage>
        <taxon>Bacteria</taxon>
        <taxon>Bacillati</taxon>
        <taxon>Actinomycetota</taxon>
        <taxon>Actinomycetes</taxon>
        <taxon>Pseudonocardiales</taxon>
        <taxon>Pseudonocardiaceae</taxon>
        <taxon>Pseudonocardia</taxon>
    </lineage>
</organism>
<comment type="caution">
    <text evidence="9">Lacks conserved residue(s) required for the propagation of feature annotation.</text>
</comment>
<proteinExistence type="inferred from homology"/>
<dbReference type="RefSeq" id="WP_141280230.1">
    <property type="nucleotide sequence ID" value="NZ_BAAARZ010000005.1"/>
</dbReference>
<accession>A0A4Y3WRK1</accession>
<keyword evidence="4 9" id="KW-0812">Transmembrane</keyword>
<dbReference type="PANTHER" id="PTHR33695:SF1">
    <property type="entry name" value="LIPOPROTEIN SIGNAL PEPTIDASE"/>
    <property type="match status" value="1"/>
</dbReference>
<dbReference type="AlphaFoldDB" id="A0A4Y3WRK1"/>
<keyword evidence="2 9" id="KW-1003">Cell membrane</keyword>
<comment type="catalytic activity">
    <reaction evidence="9">
        <text>Release of signal peptides from bacterial membrane prolipoproteins. Hydrolyzes -Xaa-Yaa-Zaa-|-(S,diacylglyceryl)Cys-, in which Xaa is hydrophobic (preferably Leu), and Yaa (Ala or Ser) and Zaa (Gly or Ala) have small, neutral side chains.</text>
        <dbReference type="EC" id="3.4.23.36"/>
    </reaction>
</comment>
<comment type="function">
    <text evidence="9">This protein specifically catalyzes the removal of signal peptides from prolipoproteins.</text>
</comment>
<dbReference type="UniPathway" id="UPA00665"/>
<evidence type="ECO:0000313" key="11">
    <source>
        <dbReference type="EMBL" id="GEC21414.1"/>
    </source>
</evidence>
<feature type="active site" evidence="9">
    <location>
        <position position="120"/>
    </location>
</feature>
<dbReference type="HAMAP" id="MF_00161">
    <property type="entry name" value="LspA"/>
    <property type="match status" value="1"/>
</dbReference>
<comment type="similarity">
    <text evidence="1 9 10">Belongs to the peptidase A8 family.</text>
</comment>
<dbReference type="GO" id="GO:0004190">
    <property type="term" value="F:aspartic-type endopeptidase activity"/>
    <property type="evidence" value="ECO:0007669"/>
    <property type="project" value="UniProtKB-UniRule"/>
</dbReference>
<keyword evidence="3 9" id="KW-0645">Protease</keyword>
<dbReference type="EC" id="3.4.23.36" evidence="9"/>
<feature type="transmembrane region" description="Helical" evidence="9">
    <location>
        <begin position="83"/>
        <end position="104"/>
    </location>
</feature>
<feature type="transmembrane region" description="Helical" evidence="9">
    <location>
        <begin position="53"/>
        <end position="76"/>
    </location>
</feature>
<comment type="pathway">
    <text evidence="9">Protein modification; lipoprotein biosynthesis (signal peptide cleavage).</text>
</comment>
<comment type="caution">
    <text evidence="11">The sequence shown here is derived from an EMBL/GenBank/DDBJ whole genome shotgun (WGS) entry which is preliminary data.</text>
</comment>
<keyword evidence="6 9" id="KW-0378">Hydrolase</keyword>
<evidence type="ECO:0000256" key="3">
    <source>
        <dbReference type="ARBA" id="ARBA00022670"/>
    </source>
</evidence>
<evidence type="ECO:0000256" key="8">
    <source>
        <dbReference type="ARBA" id="ARBA00023136"/>
    </source>
</evidence>
<evidence type="ECO:0000256" key="5">
    <source>
        <dbReference type="ARBA" id="ARBA00022750"/>
    </source>
</evidence>
<dbReference type="Pfam" id="PF01252">
    <property type="entry name" value="Peptidase_A8"/>
    <property type="match status" value="1"/>
</dbReference>
<keyword evidence="7 9" id="KW-1133">Transmembrane helix</keyword>
<dbReference type="GO" id="GO:0006508">
    <property type="term" value="P:proteolysis"/>
    <property type="evidence" value="ECO:0007669"/>
    <property type="project" value="UniProtKB-KW"/>
</dbReference>
<evidence type="ECO:0000256" key="2">
    <source>
        <dbReference type="ARBA" id="ARBA00022475"/>
    </source>
</evidence>
<keyword evidence="8 9" id="KW-0472">Membrane</keyword>
<name>A0A4Y3WRK1_9PSEU</name>
<evidence type="ECO:0000256" key="1">
    <source>
        <dbReference type="ARBA" id="ARBA00006139"/>
    </source>
</evidence>
<evidence type="ECO:0000256" key="6">
    <source>
        <dbReference type="ARBA" id="ARBA00022801"/>
    </source>
</evidence>
<evidence type="ECO:0000256" key="9">
    <source>
        <dbReference type="HAMAP-Rule" id="MF_00161"/>
    </source>
</evidence>
<dbReference type="PANTHER" id="PTHR33695">
    <property type="entry name" value="LIPOPROTEIN SIGNAL PEPTIDASE"/>
    <property type="match status" value="1"/>
</dbReference>
<evidence type="ECO:0000256" key="7">
    <source>
        <dbReference type="ARBA" id="ARBA00022989"/>
    </source>
</evidence>
<feature type="active site" evidence="9">
    <location>
        <position position="134"/>
    </location>
</feature>
<sequence>MTAPVPGWPVLAATAAAVVLVDQAGKVLALTALVDPIPVLPGVTLELSFNTGAAFSMGTGLTPLITLVASVVVLWIVASARRIVGRTWGVVAGLVGGGAAGNLVDRLFRPPGFARGAVVDYIDVSWFAAFNLADVAIVCGAALAALLVWRGVPAFGGNDPARR</sequence>
<comment type="subcellular location">
    <subcellularLocation>
        <location evidence="9">Cell membrane</location>
        <topology evidence="9">Multi-pass membrane protein</topology>
    </subcellularLocation>
</comment>
<reference evidence="11 12" key="1">
    <citation type="submission" date="2019-06" db="EMBL/GenBank/DDBJ databases">
        <title>Whole genome shotgun sequence of Pseudonocardia hydrocarbonoxydans NBRC 14498.</title>
        <authorList>
            <person name="Hosoyama A."/>
            <person name="Uohara A."/>
            <person name="Ohji S."/>
            <person name="Ichikawa N."/>
        </authorList>
    </citation>
    <scope>NUCLEOTIDE SEQUENCE [LARGE SCALE GENOMIC DNA]</scope>
    <source>
        <strain evidence="11 12">NBRC 14498</strain>
    </source>
</reference>
<protein>
    <recommendedName>
        <fullName evidence="9">Lipoprotein signal peptidase</fullName>
        <ecNumber evidence="9">3.4.23.36</ecNumber>
    </recommendedName>
    <alternativeName>
        <fullName evidence="9">Prolipoprotein signal peptidase</fullName>
    </alternativeName>
    <alternativeName>
        <fullName evidence="9">Signal peptidase II</fullName>
        <shortName evidence="9">SPase II</shortName>
    </alternativeName>
</protein>
<dbReference type="Proteomes" id="UP000320338">
    <property type="component" value="Unassembled WGS sequence"/>
</dbReference>
<dbReference type="PRINTS" id="PR00781">
    <property type="entry name" value="LIPOSIGPTASE"/>
</dbReference>
<dbReference type="InterPro" id="IPR001872">
    <property type="entry name" value="Peptidase_A8"/>
</dbReference>
<evidence type="ECO:0000313" key="12">
    <source>
        <dbReference type="Proteomes" id="UP000320338"/>
    </source>
</evidence>
<evidence type="ECO:0000256" key="10">
    <source>
        <dbReference type="RuleBase" id="RU004181"/>
    </source>
</evidence>
<dbReference type="OrthoDB" id="4308908at2"/>
<keyword evidence="12" id="KW-1185">Reference proteome</keyword>
<dbReference type="GO" id="GO:0005886">
    <property type="term" value="C:plasma membrane"/>
    <property type="evidence" value="ECO:0007669"/>
    <property type="project" value="UniProtKB-SubCell"/>
</dbReference>
<evidence type="ECO:0000256" key="4">
    <source>
        <dbReference type="ARBA" id="ARBA00022692"/>
    </source>
</evidence>
<dbReference type="EMBL" id="BJNG01000034">
    <property type="protein sequence ID" value="GEC21414.1"/>
    <property type="molecule type" value="Genomic_DNA"/>
</dbReference>
<feature type="transmembrane region" description="Helical" evidence="9">
    <location>
        <begin position="124"/>
        <end position="149"/>
    </location>
</feature>
<keyword evidence="5 9" id="KW-0064">Aspartyl protease</keyword>
<gene>
    <name evidence="9" type="primary">lspA</name>
    <name evidence="11" type="ORF">PHY01_36970</name>
</gene>